<keyword evidence="3" id="KW-0863">Zinc-finger</keyword>
<dbReference type="InterPro" id="IPR031160">
    <property type="entry name" value="F_BAR_dom"/>
</dbReference>
<dbReference type="InterPro" id="IPR000198">
    <property type="entry name" value="RhoGAP_dom"/>
</dbReference>
<dbReference type="Gene3D" id="1.20.1270.60">
    <property type="entry name" value="Arfaptin homology (AH) domain/BAR domain"/>
    <property type="match status" value="1"/>
</dbReference>
<dbReference type="InterPro" id="IPR046349">
    <property type="entry name" value="C1-like_sf"/>
</dbReference>
<evidence type="ECO:0000256" key="2">
    <source>
        <dbReference type="ARBA" id="ARBA00022723"/>
    </source>
</evidence>
<dbReference type="PROSITE" id="PS50081">
    <property type="entry name" value="ZF_DAG_PE_2"/>
    <property type="match status" value="1"/>
</dbReference>
<dbReference type="SUPFAM" id="SSF57889">
    <property type="entry name" value="Cysteine-rich domain"/>
    <property type="match status" value="1"/>
</dbReference>
<dbReference type="PROSITE" id="PS50238">
    <property type="entry name" value="RHOGAP"/>
    <property type="match status" value="1"/>
</dbReference>
<dbReference type="GO" id="GO:0005096">
    <property type="term" value="F:GTPase activator activity"/>
    <property type="evidence" value="ECO:0007669"/>
    <property type="project" value="UniProtKB-KW"/>
</dbReference>
<sequence length="1018" mass="114777">MEEPVPSKDSSQTTEVRRVHPKSETKRYSEIFRDFDNLDLSIISYESEDLLGDNDSQSISDSLCTEQNDDSIQAESEDVDGSQTAQEADLALCRCEDGVETALQYAKMWCRYAKDLLSWMEKRISLEQEFAKNVIKTAEGAKTNVWQQEMMPLQYIYNMALEQDIKNSVTSRKTSELLQTRCYQALAAKRNEIDKWRREFKEQWSREQRKMNDAVTALKKARHQYFQRSEDLEKAKVVSAKAVDDTAGSKTLDKRRKSKDEAQAKVVEAEIQYRQCVSDAKIHQDELVKVKERIISHIRKLICQGDTVLKEATVNMFYFQRQQTEPVPLGYHNLEMTCRSLEPGEPYLLYILSRRRPEQLLQTFTFQEFIPHGKRNKRKTSAPTSVQDSSLLVEDNSFRRTSDIKKIGHSDCESIGGSLESLSSPAHRRLPKTASTITVSSDDLDEKDVGSESEYVDVQSVKSRMFSQAALTHRLKKLKTKMIKCRQCDNYIVVSGLECEECGVALHRKCMEVCQIECEHKKGTVFGVDLSLLSDSADEVPFVVTRCTSEIESRALSVQGVYRVSGSKPRIQKLCQAFETQKELVDLSDNSPHDITSMLKHFFKELPEPLLTFDLYNDFIVMGKAIQHLCEKETSPGPNEIMDIVHDLQKLLKRLPTHSYSTLQHVISHLLKVSENHENKMSPSNLGIVFGPTLLRPLVSADMSMIAILETSYQSMLIEFLITHYDKIFGPKRTLSTPPPPAPTAPLPDTPPRASCPLDGEADGNLENVTSSKQRPRSAESRTLKRDSSEGYISDKSSSNEAVDQLSPESTERAVMAMRVALKDVEESASDLTTQPHYRFTRQPVKYQRHHNLGPRLVNPDRAKKQPAAPLRDYQGSADSSRSSSPDPGTQRLSQTLDGHSKNIQQSHQGAAATEGKTEVPLSPREVAQYMLGLDSAFTQPQAVGSSTQRSSQGVTAGQLTDQSVNINNNRHSTEKKSQNLTPKSIHLEQNKTSPAQKILSGLRLRRSSSGKDEQLFV</sequence>
<dbReference type="SUPFAM" id="SSF103657">
    <property type="entry name" value="BAR/IMD domain-like"/>
    <property type="match status" value="1"/>
</dbReference>
<dbReference type="AlphaFoldDB" id="A0A3B3BI13"/>
<feature type="region of interest" description="Disordered" evidence="7">
    <location>
        <begin position="941"/>
        <end position="1018"/>
    </location>
</feature>
<keyword evidence="4" id="KW-0862">Zinc</keyword>
<feature type="domain" description="Rho-GAP" evidence="9">
    <location>
        <begin position="528"/>
        <end position="729"/>
    </location>
</feature>
<proteinExistence type="predicted"/>
<dbReference type="GeneID" id="112146612"/>
<dbReference type="GeneTree" id="ENSGT00950000183110"/>
<evidence type="ECO:0000256" key="7">
    <source>
        <dbReference type="SAM" id="MobiDB-lite"/>
    </source>
</evidence>
<dbReference type="OrthoDB" id="79452at2759"/>
<dbReference type="PaxDb" id="30732-ENSOMEP00000004857"/>
<dbReference type="SUPFAM" id="SSF48350">
    <property type="entry name" value="GTPase activation domain, GAP"/>
    <property type="match status" value="1"/>
</dbReference>
<dbReference type="Ensembl" id="ENSOMET00000008450.1">
    <property type="protein sequence ID" value="ENSOMEP00000004857.1"/>
    <property type="gene ID" value="ENSOMEG00000005848.1"/>
</dbReference>
<dbReference type="PROSITE" id="PS51741">
    <property type="entry name" value="F_BAR"/>
    <property type="match status" value="1"/>
</dbReference>
<dbReference type="GO" id="GO:0051056">
    <property type="term" value="P:regulation of small GTPase mediated signal transduction"/>
    <property type="evidence" value="ECO:0007669"/>
    <property type="project" value="UniProtKB-ARBA"/>
</dbReference>
<evidence type="ECO:0000256" key="1">
    <source>
        <dbReference type="ARBA" id="ARBA00022468"/>
    </source>
</evidence>
<reference evidence="11" key="2">
    <citation type="submission" date="2025-09" db="UniProtKB">
        <authorList>
            <consortium name="Ensembl"/>
        </authorList>
    </citation>
    <scope>IDENTIFICATION</scope>
</reference>
<dbReference type="SMART" id="SM00055">
    <property type="entry name" value="FCH"/>
    <property type="match status" value="1"/>
</dbReference>
<evidence type="ECO:0000259" key="9">
    <source>
        <dbReference type="PROSITE" id="PS50238"/>
    </source>
</evidence>
<keyword evidence="5 6" id="KW-0175">Coiled coil</keyword>
<dbReference type="KEGG" id="oml:112146612"/>
<feature type="domain" description="F-BAR" evidence="10">
    <location>
        <begin position="86"/>
        <end position="346"/>
    </location>
</feature>
<dbReference type="SMART" id="SM00324">
    <property type="entry name" value="RhoGAP"/>
    <property type="match status" value="1"/>
</dbReference>
<feature type="compositionally biased region" description="Pro residues" evidence="7">
    <location>
        <begin position="737"/>
        <end position="751"/>
    </location>
</feature>
<evidence type="ECO:0000256" key="4">
    <source>
        <dbReference type="ARBA" id="ARBA00022833"/>
    </source>
</evidence>
<keyword evidence="1" id="KW-0343">GTPase activation</keyword>
<feature type="region of interest" description="Disordered" evidence="7">
    <location>
        <begin position="827"/>
        <end position="896"/>
    </location>
</feature>
<dbReference type="Pfam" id="PF22699">
    <property type="entry name" value="GMIP-like_FCH"/>
    <property type="match status" value="1"/>
</dbReference>
<dbReference type="CDD" id="cd20816">
    <property type="entry name" value="C1_GMIP-like"/>
    <property type="match status" value="1"/>
</dbReference>
<feature type="region of interest" description="Disordered" evidence="7">
    <location>
        <begin position="732"/>
        <end position="810"/>
    </location>
</feature>
<dbReference type="Pfam" id="PF00620">
    <property type="entry name" value="RhoGAP"/>
    <property type="match status" value="1"/>
</dbReference>
<feature type="compositionally biased region" description="Polar residues" evidence="7">
    <location>
        <begin position="56"/>
        <end position="74"/>
    </location>
</feature>
<feature type="compositionally biased region" description="Low complexity" evidence="7">
    <location>
        <begin position="877"/>
        <end position="888"/>
    </location>
</feature>
<dbReference type="PANTHER" id="PTHR15228:SF16">
    <property type="entry name" value="GEM-INTERACTING PROTEIN"/>
    <property type="match status" value="1"/>
</dbReference>
<dbReference type="STRING" id="30732.ENSOMEP00000004857"/>
<feature type="region of interest" description="Disordered" evidence="7">
    <location>
        <begin position="1"/>
        <end position="23"/>
    </location>
</feature>
<feature type="compositionally biased region" description="Polar residues" evidence="7">
    <location>
        <begin position="941"/>
        <end position="971"/>
    </location>
</feature>
<dbReference type="Proteomes" id="UP000261560">
    <property type="component" value="Unplaced"/>
</dbReference>
<dbReference type="OMA" id="PVKYYRH"/>
<dbReference type="InterPro" id="IPR001060">
    <property type="entry name" value="FCH_dom"/>
</dbReference>
<dbReference type="InterPro" id="IPR002219">
    <property type="entry name" value="PKC_DAG/PE"/>
</dbReference>
<dbReference type="InterPro" id="IPR054713">
    <property type="entry name" value="GMIP/FCHO2-like_FCH"/>
</dbReference>
<dbReference type="GO" id="GO:0008270">
    <property type="term" value="F:zinc ion binding"/>
    <property type="evidence" value="ECO:0007669"/>
    <property type="project" value="UniProtKB-KW"/>
</dbReference>
<dbReference type="GO" id="GO:0005886">
    <property type="term" value="C:plasma membrane"/>
    <property type="evidence" value="ECO:0007669"/>
    <property type="project" value="TreeGrafter"/>
</dbReference>
<dbReference type="GO" id="GO:0007165">
    <property type="term" value="P:signal transduction"/>
    <property type="evidence" value="ECO:0007669"/>
    <property type="project" value="InterPro"/>
</dbReference>
<dbReference type="RefSeq" id="XP_024128278.1">
    <property type="nucleotide sequence ID" value="XM_024272510.2"/>
</dbReference>
<name>A0A3B3BI13_ORYME</name>
<dbReference type="Gene3D" id="1.10.555.10">
    <property type="entry name" value="Rho GTPase activation protein"/>
    <property type="match status" value="1"/>
</dbReference>
<dbReference type="InterPro" id="IPR051025">
    <property type="entry name" value="RhoGAP"/>
</dbReference>
<accession>A0A3B3BI13</accession>
<dbReference type="PROSITE" id="PS00479">
    <property type="entry name" value="ZF_DAG_PE_1"/>
    <property type="match status" value="1"/>
</dbReference>
<feature type="compositionally biased region" description="Basic and acidic residues" evidence="7">
    <location>
        <begin position="777"/>
        <end position="789"/>
    </location>
</feature>
<keyword evidence="2" id="KW-0479">Metal-binding</keyword>
<evidence type="ECO:0000259" key="8">
    <source>
        <dbReference type="PROSITE" id="PS50081"/>
    </source>
</evidence>
<evidence type="ECO:0000256" key="6">
    <source>
        <dbReference type="PROSITE-ProRule" id="PRU01077"/>
    </source>
</evidence>
<evidence type="ECO:0000313" key="12">
    <source>
        <dbReference type="Proteomes" id="UP000261560"/>
    </source>
</evidence>
<organism evidence="11 12">
    <name type="scientific">Oryzias melastigma</name>
    <name type="common">Marine medaka</name>
    <dbReference type="NCBI Taxonomy" id="30732"/>
    <lineage>
        <taxon>Eukaryota</taxon>
        <taxon>Metazoa</taxon>
        <taxon>Chordata</taxon>
        <taxon>Craniata</taxon>
        <taxon>Vertebrata</taxon>
        <taxon>Euteleostomi</taxon>
        <taxon>Actinopterygii</taxon>
        <taxon>Neopterygii</taxon>
        <taxon>Teleostei</taxon>
        <taxon>Neoteleostei</taxon>
        <taxon>Acanthomorphata</taxon>
        <taxon>Ovalentaria</taxon>
        <taxon>Atherinomorphae</taxon>
        <taxon>Beloniformes</taxon>
        <taxon>Adrianichthyidae</taxon>
        <taxon>Oryziinae</taxon>
        <taxon>Oryzias</taxon>
    </lineage>
</organism>
<dbReference type="PANTHER" id="PTHR15228">
    <property type="entry name" value="SPERMATHECAL PHYSIOLOGY VARIANT"/>
    <property type="match status" value="1"/>
</dbReference>
<feature type="domain" description="Phorbol-ester/DAG-type" evidence="8">
    <location>
        <begin position="472"/>
        <end position="518"/>
    </location>
</feature>
<dbReference type="InterPro" id="IPR008936">
    <property type="entry name" value="Rho_GTPase_activation_prot"/>
</dbReference>
<evidence type="ECO:0000256" key="3">
    <source>
        <dbReference type="ARBA" id="ARBA00022771"/>
    </source>
</evidence>
<feature type="region of interest" description="Disordered" evidence="7">
    <location>
        <begin position="56"/>
        <end position="83"/>
    </location>
</feature>
<evidence type="ECO:0000256" key="5">
    <source>
        <dbReference type="ARBA" id="ARBA00023054"/>
    </source>
</evidence>
<reference evidence="11" key="1">
    <citation type="submission" date="2025-08" db="UniProtKB">
        <authorList>
            <consortium name="Ensembl"/>
        </authorList>
    </citation>
    <scope>IDENTIFICATION</scope>
</reference>
<evidence type="ECO:0000259" key="10">
    <source>
        <dbReference type="PROSITE" id="PS51741"/>
    </source>
</evidence>
<protein>
    <submittedName>
        <fullName evidence="11">GEM interacting protein</fullName>
    </submittedName>
</protein>
<evidence type="ECO:0000313" key="11">
    <source>
        <dbReference type="Ensembl" id="ENSOMEP00000004857.1"/>
    </source>
</evidence>
<keyword evidence="12" id="KW-1185">Reference proteome</keyword>
<dbReference type="InterPro" id="IPR027267">
    <property type="entry name" value="AH/BAR_dom_sf"/>
</dbReference>